<feature type="region of interest" description="Disordered" evidence="21">
    <location>
        <begin position="596"/>
        <end position="618"/>
    </location>
</feature>
<dbReference type="GO" id="GO:0008270">
    <property type="term" value="F:zinc ion binding"/>
    <property type="evidence" value="ECO:0007669"/>
    <property type="project" value="UniProtKB-UniRule"/>
</dbReference>
<evidence type="ECO:0000259" key="26">
    <source>
        <dbReference type="PROSITE" id="PS51864"/>
    </source>
</evidence>
<feature type="signal peptide" evidence="20">
    <location>
        <begin position="1"/>
        <end position="18"/>
    </location>
</feature>
<keyword evidence="12" id="KW-0865">Zymogen</keyword>
<dbReference type="CTD" id="4225"/>
<evidence type="ECO:0000256" key="21">
    <source>
        <dbReference type="SAM" id="MobiDB-lite"/>
    </source>
</evidence>
<evidence type="ECO:0000256" key="2">
    <source>
        <dbReference type="ARBA" id="ARBA00022536"/>
    </source>
</evidence>
<dbReference type="KEGG" id="gsh:117355374"/>
<dbReference type="InterPro" id="IPR000998">
    <property type="entry name" value="MAM_dom"/>
</dbReference>
<dbReference type="CDD" id="cd00054">
    <property type="entry name" value="EGF_CA"/>
    <property type="match status" value="1"/>
</dbReference>
<evidence type="ECO:0000256" key="18">
    <source>
        <dbReference type="PROSITE-ProRule" id="PRU00076"/>
    </source>
</evidence>
<evidence type="ECO:0000256" key="17">
    <source>
        <dbReference type="PIRSR" id="PIRSR001196-2"/>
    </source>
</evidence>
<dbReference type="Pfam" id="PF22486">
    <property type="entry name" value="MATH_2"/>
    <property type="match status" value="1"/>
</dbReference>
<dbReference type="FunFam" id="2.60.210.10:FF:000009">
    <property type="entry name" value="Meprin A subunit"/>
    <property type="match status" value="1"/>
</dbReference>
<dbReference type="PRINTS" id="PR00480">
    <property type="entry name" value="ASTACIN"/>
</dbReference>
<dbReference type="InterPro" id="IPR001506">
    <property type="entry name" value="Peptidase_M12A"/>
</dbReference>
<dbReference type="SUPFAM" id="SSF49899">
    <property type="entry name" value="Concanavalin A-like lectins/glucanases"/>
    <property type="match status" value="1"/>
</dbReference>
<evidence type="ECO:0000259" key="25">
    <source>
        <dbReference type="PROSITE" id="PS50144"/>
    </source>
</evidence>
<dbReference type="PANTHER" id="PTHR10127">
    <property type="entry name" value="DISCOIDIN, CUB, EGF, LAMININ , AND ZINC METALLOPROTEASE DOMAIN CONTAINING"/>
    <property type="match status" value="1"/>
</dbReference>
<feature type="binding site" evidence="17 19">
    <location>
        <position position="152"/>
    </location>
    <ligand>
        <name>Zn(2+)</name>
        <dbReference type="ChEBI" id="CHEBI:29105"/>
        <note>catalytic</note>
    </ligand>
</feature>
<evidence type="ECO:0000256" key="19">
    <source>
        <dbReference type="PROSITE-ProRule" id="PRU01211"/>
    </source>
</evidence>
<evidence type="ECO:0000256" key="7">
    <source>
        <dbReference type="ARBA" id="ARBA00022801"/>
    </source>
</evidence>
<name>A0A6P8Q0J6_GEOSA</name>
<dbReference type="Pfam" id="PF01400">
    <property type="entry name" value="Astacin"/>
    <property type="match status" value="1"/>
</dbReference>
<dbReference type="InParanoid" id="A0A6P8Q0J6"/>
<evidence type="ECO:0000256" key="10">
    <source>
        <dbReference type="ARBA" id="ARBA00023049"/>
    </source>
</evidence>
<dbReference type="GeneID" id="117355374"/>
<feature type="domain" description="Peptidase M12A" evidence="26">
    <location>
        <begin position="62"/>
        <end position="256"/>
    </location>
</feature>
<evidence type="ECO:0000256" key="4">
    <source>
        <dbReference type="ARBA" id="ARBA00022692"/>
    </source>
</evidence>
<dbReference type="AlphaFoldDB" id="A0A6P8Q0J6"/>
<dbReference type="EC" id="3.4.24.-" evidence="15"/>
<evidence type="ECO:0000256" key="9">
    <source>
        <dbReference type="ARBA" id="ARBA00022989"/>
    </source>
</evidence>
<dbReference type="FunCoup" id="A0A6P8Q0J6">
    <property type="interactions" value="100"/>
</dbReference>
<evidence type="ECO:0000256" key="15">
    <source>
        <dbReference type="PIRNR" id="PIRNR001196"/>
    </source>
</evidence>
<dbReference type="InterPro" id="IPR008974">
    <property type="entry name" value="TRAF-like"/>
</dbReference>
<evidence type="ECO:0000256" key="8">
    <source>
        <dbReference type="ARBA" id="ARBA00022833"/>
    </source>
</evidence>
<keyword evidence="9 22" id="KW-1133">Transmembrane helix</keyword>
<evidence type="ECO:0000256" key="13">
    <source>
        <dbReference type="ARBA" id="ARBA00023157"/>
    </source>
</evidence>
<dbReference type="Gene3D" id="3.40.390.10">
    <property type="entry name" value="Collagenase (Catalytic Domain)"/>
    <property type="match status" value="1"/>
</dbReference>
<dbReference type="Gene3D" id="2.60.120.200">
    <property type="match status" value="1"/>
</dbReference>
<feature type="compositionally biased region" description="Low complexity" evidence="21">
    <location>
        <begin position="603"/>
        <end position="618"/>
    </location>
</feature>
<evidence type="ECO:0000256" key="14">
    <source>
        <dbReference type="ARBA" id="ARBA00023180"/>
    </source>
</evidence>
<comment type="caution">
    <text evidence="18">Lacks conserved residue(s) required for the propagation of feature annotation.</text>
</comment>
<dbReference type="Gene3D" id="2.60.210.10">
    <property type="entry name" value="Apoptosis, Tumor Necrosis Factor Receptor Associated Protein 2, Chain A"/>
    <property type="match status" value="1"/>
</dbReference>
<dbReference type="InterPro" id="IPR002083">
    <property type="entry name" value="MATH/TRAF_dom"/>
</dbReference>
<dbReference type="OrthoDB" id="291007at2759"/>
<feature type="binding site" evidence="17">
    <location>
        <position position="52"/>
    </location>
    <ligand>
        <name>Zn(2+)</name>
        <dbReference type="ChEBI" id="CHEBI:29105"/>
        <note>catalytic</note>
    </ligand>
</feature>
<keyword evidence="10 15" id="KW-0482">Metalloprotease</keyword>
<protein>
    <recommendedName>
        <fullName evidence="15">Meprin A subunit</fullName>
        <ecNumber evidence="15">3.4.24.-</ecNumber>
    </recommendedName>
    <alternativeName>
        <fullName evidence="15">Endopeptidase-2</fullName>
    </alternativeName>
</protein>
<dbReference type="SMART" id="SM00137">
    <property type="entry name" value="MAM"/>
    <property type="match status" value="1"/>
</dbReference>
<evidence type="ECO:0000256" key="6">
    <source>
        <dbReference type="ARBA" id="ARBA00022729"/>
    </source>
</evidence>
<keyword evidence="27" id="KW-1185">Reference proteome</keyword>
<dbReference type="RefSeq" id="XP_033789734.1">
    <property type="nucleotide sequence ID" value="XM_033933843.1"/>
</dbReference>
<evidence type="ECO:0000313" key="27">
    <source>
        <dbReference type="Proteomes" id="UP000515159"/>
    </source>
</evidence>
<dbReference type="InterPro" id="IPR000742">
    <property type="entry name" value="EGF"/>
</dbReference>
<dbReference type="FunFam" id="3.40.390.10:FF:000015">
    <property type="entry name" value="Meprin A subunit"/>
    <property type="match status" value="1"/>
</dbReference>
<keyword evidence="5 15" id="KW-0479">Metal-binding</keyword>
<dbReference type="PROSITE" id="PS00740">
    <property type="entry name" value="MAM_1"/>
    <property type="match status" value="1"/>
</dbReference>
<dbReference type="SMART" id="SM00235">
    <property type="entry name" value="ZnMc"/>
    <property type="match status" value="1"/>
</dbReference>
<evidence type="ECO:0000256" key="12">
    <source>
        <dbReference type="ARBA" id="ARBA00023145"/>
    </source>
</evidence>
<feature type="domain" description="MATH" evidence="25">
    <location>
        <begin position="427"/>
        <end position="587"/>
    </location>
</feature>
<accession>A0A6P8Q0J6</accession>
<comment type="cofactor">
    <cofactor evidence="19 20">
        <name>Zn(2+)</name>
        <dbReference type="ChEBI" id="CHEBI:29105"/>
    </cofactor>
    <text evidence="19 20">Binds 1 zinc ion per subunit.</text>
</comment>
<dbReference type="SUPFAM" id="SSF57196">
    <property type="entry name" value="EGF/Laminin"/>
    <property type="match status" value="1"/>
</dbReference>
<dbReference type="GO" id="GO:0016020">
    <property type="term" value="C:membrane"/>
    <property type="evidence" value="ECO:0007669"/>
    <property type="project" value="UniProtKB-SubCell"/>
</dbReference>
<dbReference type="SUPFAM" id="SSF49599">
    <property type="entry name" value="TRAF domain-like"/>
    <property type="match status" value="1"/>
</dbReference>
<feature type="transmembrane region" description="Helical" evidence="22">
    <location>
        <begin position="698"/>
        <end position="723"/>
    </location>
</feature>
<keyword evidence="8 15" id="KW-0862">Zinc</keyword>
<dbReference type="InterPro" id="IPR024079">
    <property type="entry name" value="MetalloPept_cat_dom_sf"/>
</dbReference>
<keyword evidence="11 22" id="KW-0472">Membrane</keyword>
<dbReference type="PROSITE" id="PS51864">
    <property type="entry name" value="ASTACIN"/>
    <property type="match status" value="1"/>
</dbReference>
<dbReference type="GO" id="GO:0004222">
    <property type="term" value="F:metalloendopeptidase activity"/>
    <property type="evidence" value="ECO:0007669"/>
    <property type="project" value="UniProtKB-UniRule"/>
</dbReference>
<feature type="chain" id="PRO_5028506936" description="Meprin A subunit" evidence="20">
    <location>
        <begin position="19"/>
        <end position="746"/>
    </location>
</feature>
<dbReference type="InterPro" id="IPR013320">
    <property type="entry name" value="ConA-like_dom_sf"/>
</dbReference>
<keyword evidence="14" id="KW-0325">Glycoprotein</keyword>
<evidence type="ECO:0000256" key="1">
    <source>
        <dbReference type="ARBA" id="ARBA00004479"/>
    </source>
</evidence>
<evidence type="ECO:0000256" key="22">
    <source>
        <dbReference type="SAM" id="Phobius"/>
    </source>
</evidence>
<dbReference type="Gene3D" id="2.10.25.10">
    <property type="entry name" value="Laminin"/>
    <property type="match status" value="1"/>
</dbReference>
<feature type="active site" evidence="16 19">
    <location>
        <position position="153"/>
    </location>
</feature>
<proteinExistence type="predicted"/>
<comment type="subcellular location">
    <subcellularLocation>
        <location evidence="1">Membrane</location>
        <topology evidence="1">Single-pass type I membrane protein</topology>
    </subcellularLocation>
</comment>
<evidence type="ECO:0000259" key="23">
    <source>
        <dbReference type="PROSITE" id="PS50026"/>
    </source>
</evidence>
<gene>
    <name evidence="28" type="primary">MEP1B</name>
</gene>
<dbReference type="InterPro" id="IPR008294">
    <property type="entry name" value="Meprin"/>
</dbReference>
<dbReference type="Proteomes" id="UP000515159">
    <property type="component" value="Chromosome 2"/>
</dbReference>
<dbReference type="InterPro" id="IPR006026">
    <property type="entry name" value="Peptidase_Metallo"/>
</dbReference>
<feature type="domain" description="MAM" evidence="24">
    <location>
        <begin position="263"/>
        <end position="429"/>
    </location>
</feature>
<evidence type="ECO:0000256" key="16">
    <source>
        <dbReference type="PIRSR" id="PIRSR001196-1"/>
    </source>
</evidence>
<keyword evidence="7 15" id="KW-0378">Hydrolase</keyword>
<organism evidence="27 28">
    <name type="scientific">Geotrypetes seraphini</name>
    <name type="common">Gaboon caecilian</name>
    <name type="synonym">Caecilia seraphini</name>
    <dbReference type="NCBI Taxonomy" id="260995"/>
    <lineage>
        <taxon>Eukaryota</taxon>
        <taxon>Metazoa</taxon>
        <taxon>Chordata</taxon>
        <taxon>Craniata</taxon>
        <taxon>Vertebrata</taxon>
        <taxon>Euteleostomi</taxon>
        <taxon>Amphibia</taxon>
        <taxon>Gymnophiona</taxon>
        <taxon>Geotrypetes</taxon>
    </lineage>
</organism>
<dbReference type="PANTHER" id="PTHR10127:SF814">
    <property type="entry name" value="MEPRIN A SUBUNIT BETA"/>
    <property type="match status" value="1"/>
</dbReference>
<feature type="domain" description="EGF-like" evidence="23">
    <location>
        <begin position="650"/>
        <end position="689"/>
    </location>
</feature>
<dbReference type="Pfam" id="PF00629">
    <property type="entry name" value="MAM"/>
    <property type="match status" value="1"/>
</dbReference>
<dbReference type="SUPFAM" id="SSF55486">
    <property type="entry name" value="Metalloproteases ('zincins'), catalytic domain"/>
    <property type="match status" value="1"/>
</dbReference>
<dbReference type="PIRSF" id="PIRSF001196">
    <property type="entry name" value="Meprin"/>
    <property type="match status" value="1"/>
</dbReference>
<evidence type="ECO:0000256" key="5">
    <source>
        <dbReference type="ARBA" id="ARBA00022723"/>
    </source>
</evidence>
<evidence type="ECO:0000259" key="24">
    <source>
        <dbReference type="PROSITE" id="PS50060"/>
    </source>
</evidence>
<evidence type="ECO:0000256" key="3">
    <source>
        <dbReference type="ARBA" id="ARBA00022670"/>
    </source>
</evidence>
<feature type="disulfide bond" evidence="18">
    <location>
        <begin position="654"/>
        <end position="664"/>
    </location>
</feature>
<dbReference type="PRINTS" id="PR00020">
    <property type="entry name" value="MAMDOMAIN"/>
</dbReference>
<dbReference type="PROSITE" id="PS50060">
    <property type="entry name" value="MAM_2"/>
    <property type="match status" value="1"/>
</dbReference>
<evidence type="ECO:0000313" key="28">
    <source>
        <dbReference type="RefSeq" id="XP_033789734.1"/>
    </source>
</evidence>
<sequence length="746" mass="84250">MGPMSLLLLVALLQAISALSVPENFETDVDAGKDQDIFDINEALGLNLFEGDIKIDEKSERNSIIGEQYRWPLPVPYYLEDSLEINAKGLILKAFERYRLKTCIDYKPWEGEENYISVFKGAGCYSSIGNRRVGKQQLSIGANCDRLATIQHEFLHALGFWHEQSRSDRDDYVTIVWDYIQPDKESNFNKYDDKRSSFLNVPYDYTSVMHYSKTAFSNGTDSTIVTHIPELRDVIGQRMDFSDYDLQKLNRLYNCTSSLSFMDTCSFELNNICGMVQSSADSDDWQHVTQVPAGPLTDFTNMGRCSEFGYFMHFSTRTGIAGKKARLESRILYPKRGFQCLQFYYYHNGNASDELNIGFKVYSQTTSNGSLRFVDTVQGDPVDYWQLYHVSLNMVLKFRVVFEAIKGNGVSNGGFSIDDVNLAEERCPHHVWHIRNFTNLLNISPAGENIYSPRYLSNEGYAFQISLYINGTLNSSLNLAIFAHLVSGPHDNKVQWPCPWKQITMELMDQNPDIRKRMNNIRSITTDPNEILSNNMSFWDRPDKVGTSVDGTYYRGPGKGTSAYITHDRLRSRDFIKGDDVYILLRMEDISHLLTPQPMPPLTTTTSSSSPRTTITSNTTAAIASTTTRPVTSITSNTTIASTITRPVTLPDLCANYCLNDGVCIMENNQAVCRCPVGDDWWYTGARCEQKGSTQDTVIIAVSSSVTIFVVMLIITIVSVCCLKKKYQKKHAESNDGFALENVGTK</sequence>
<evidence type="ECO:0000256" key="20">
    <source>
        <dbReference type="RuleBase" id="RU361183"/>
    </source>
</evidence>
<dbReference type="CDD" id="cd06263">
    <property type="entry name" value="MAM"/>
    <property type="match status" value="1"/>
</dbReference>
<dbReference type="PROSITE" id="PS50026">
    <property type="entry name" value="EGF_3"/>
    <property type="match status" value="1"/>
</dbReference>
<dbReference type="GO" id="GO:0006508">
    <property type="term" value="P:proteolysis"/>
    <property type="evidence" value="ECO:0007669"/>
    <property type="project" value="UniProtKB-KW"/>
</dbReference>
<reference evidence="28" key="1">
    <citation type="submission" date="2025-08" db="UniProtKB">
        <authorList>
            <consortium name="RefSeq"/>
        </authorList>
    </citation>
    <scope>IDENTIFICATION</scope>
</reference>
<keyword evidence="13 18" id="KW-1015">Disulfide bond</keyword>
<dbReference type="PROSITE" id="PS50144">
    <property type="entry name" value="MATH"/>
    <property type="match status" value="1"/>
</dbReference>
<keyword evidence="2 18" id="KW-0245">EGF-like domain</keyword>
<keyword evidence="6 20" id="KW-0732">Signal</keyword>
<feature type="binding site" evidence="17 19">
    <location>
        <position position="162"/>
    </location>
    <ligand>
        <name>Zn(2+)</name>
        <dbReference type="ChEBI" id="CHEBI:29105"/>
        <note>catalytic</note>
    </ligand>
</feature>
<keyword evidence="4 22" id="KW-0812">Transmembrane</keyword>
<evidence type="ECO:0000256" key="11">
    <source>
        <dbReference type="ARBA" id="ARBA00023136"/>
    </source>
</evidence>
<keyword evidence="3 15" id="KW-0645">Protease</keyword>
<feature type="binding site" evidence="17 19">
    <location>
        <position position="156"/>
    </location>
    <ligand>
        <name>Zn(2+)</name>
        <dbReference type="ChEBI" id="CHEBI:29105"/>
        <note>catalytic</note>
    </ligand>
</feature>
<dbReference type="FunFam" id="2.60.120.200:FF:000037">
    <property type="entry name" value="Meprin A subunit"/>
    <property type="match status" value="1"/>
</dbReference>